<dbReference type="Proteomes" id="UP000001038">
    <property type="component" value="Chromosome 5"/>
</dbReference>
<dbReference type="GeneTree" id="ENSGT00940000177304"/>
<protein>
    <submittedName>
        <fullName evidence="2">KiSS-1 metastasis suppressor</fullName>
    </submittedName>
</protein>
<keyword evidence="3" id="KW-1185">Reference proteome</keyword>
<proteinExistence type="predicted"/>
<reference evidence="2" key="2">
    <citation type="submission" date="2025-08" db="UniProtKB">
        <authorList>
            <consortium name="Ensembl"/>
        </authorList>
    </citation>
    <scope>IDENTIFICATION</scope>
    <source>
        <strain evidence="2">Hd-rR</strain>
    </source>
</reference>
<gene>
    <name evidence="2" type="primary">kiss1</name>
</gene>
<keyword evidence="1" id="KW-0732">Signal</keyword>
<sequence length="100" mass="11212">MAAPLIVAVIMGAVLAQVWTAHHRHQSTIHTEDNALLKMLRNFNYLSSSMKEWPKSDRSSDGGTPMVGCWMVKALHPVAIKKRQDLSSYNLNSFGLRYGK</sequence>
<organism evidence="2 3">
    <name type="scientific">Oryzias latipes</name>
    <name type="common">Japanese rice fish</name>
    <name type="synonym">Japanese killifish</name>
    <dbReference type="NCBI Taxonomy" id="8090"/>
    <lineage>
        <taxon>Eukaryota</taxon>
        <taxon>Metazoa</taxon>
        <taxon>Chordata</taxon>
        <taxon>Craniata</taxon>
        <taxon>Vertebrata</taxon>
        <taxon>Euteleostomi</taxon>
        <taxon>Actinopterygii</taxon>
        <taxon>Neopterygii</taxon>
        <taxon>Teleostei</taxon>
        <taxon>Neoteleostei</taxon>
        <taxon>Acanthomorphata</taxon>
        <taxon>Ovalentaria</taxon>
        <taxon>Atherinomorphae</taxon>
        <taxon>Beloniformes</taxon>
        <taxon>Adrianichthyidae</taxon>
        <taxon>Oryziinae</taxon>
        <taxon>Oryzias</taxon>
    </lineage>
</organism>
<evidence type="ECO:0000256" key="1">
    <source>
        <dbReference type="SAM" id="SignalP"/>
    </source>
</evidence>
<dbReference type="Ensembl" id="ENSORLT00000040678.1">
    <property type="protein sequence ID" value="ENSORLP00000030294.1"/>
    <property type="gene ID" value="ENSORLG00000025285.1"/>
</dbReference>
<reference evidence="2" key="3">
    <citation type="submission" date="2025-09" db="UniProtKB">
        <authorList>
            <consortium name="Ensembl"/>
        </authorList>
    </citation>
    <scope>IDENTIFICATION</scope>
    <source>
        <strain evidence="2">Hd-rR</strain>
    </source>
</reference>
<dbReference type="InParanoid" id="A0A3B3HEH2"/>
<feature type="signal peptide" evidence="1">
    <location>
        <begin position="1"/>
        <end position="16"/>
    </location>
</feature>
<evidence type="ECO:0000313" key="3">
    <source>
        <dbReference type="Proteomes" id="UP000001038"/>
    </source>
</evidence>
<feature type="chain" id="PRO_5017182668" evidence="1">
    <location>
        <begin position="17"/>
        <end position="100"/>
    </location>
</feature>
<evidence type="ECO:0000313" key="2">
    <source>
        <dbReference type="Ensembl" id="ENSORLP00000030294.1"/>
    </source>
</evidence>
<accession>A0A3B3HEH2</accession>
<dbReference type="OrthoDB" id="9899812at2759"/>
<dbReference type="AlphaFoldDB" id="A0A3B3HEH2"/>
<name>A0A3B3HEH2_ORYLA</name>
<reference evidence="2 3" key="1">
    <citation type="journal article" date="2007" name="Nature">
        <title>The medaka draft genome and insights into vertebrate genome evolution.</title>
        <authorList>
            <person name="Kasahara M."/>
            <person name="Naruse K."/>
            <person name="Sasaki S."/>
            <person name="Nakatani Y."/>
            <person name="Qu W."/>
            <person name="Ahsan B."/>
            <person name="Yamada T."/>
            <person name="Nagayasu Y."/>
            <person name="Doi K."/>
            <person name="Kasai Y."/>
            <person name="Jindo T."/>
            <person name="Kobayashi D."/>
            <person name="Shimada A."/>
            <person name="Toyoda A."/>
            <person name="Kuroki Y."/>
            <person name="Fujiyama A."/>
            <person name="Sasaki T."/>
            <person name="Shimizu A."/>
            <person name="Asakawa S."/>
            <person name="Shimizu N."/>
            <person name="Hashimoto S."/>
            <person name="Yang J."/>
            <person name="Lee Y."/>
            <person name="Matsushima K."/>
            <person name="Sugano S."/>
            <person name="Sakaizumi M."/>
            <person name="Narita T."/>
            <person name="Ohishi K."/>
            <person name="Haga S."/>
            <person name="Ohta F."/>
            <person name="Nomoto H."/>
            <person name="Nogata K."/>
            <person name="Morishita T."/>
            <person name="Endo T."/>
            <person name="Shin-I T."/>
            <person name="Takeda H."/>
            <person name="Morishita S."/>
            <person name="Kohara Y."/>
        </authorList>
    </citation>
    <scope>NUCLEOTIDE SEQUENCE [LARGE SCALE GENOMIC DNA]</scope>
    <source>
        <strain evidence="2 3">Hd-rR</strain>
    </source>
</reference>
<dbReference type="Bgee" id="ENSORLG00000025285">
    <property type="expression patterns" value="Expressed in liver and 2 other cell types or tissues"/>
</dbReference>